<organism evidence="7 8">
    <name type="scientific">Myceligenerans indicum</name>
    <dbReference type="NCBI Taxonomy" id="2593663"/>
    <lineage>
        <taxon>Bacteria</taxon>
        <taxon>Bacillati</taxon>
        <taxon>Actinomycetota</taxon>
        <taxon>Actinomycetes</taxon>
        <taxon>Micrococcales</taxon>
        <taxon>Promicromonosporaceae</taxon>
        <taxon>Myceligenerans</taxon>
    </lineage>
</organism>
<keyword evidence="5 6" id="KW-0472">Membrane</keyword>
<protein>
    <submittedName>
        <fullName evidence="7">LysE family transporter</fullName>
    </submittedName>
</protein>
<name>A0ABS1LRB3_9MICO</name>
<evidence type="ECO:0000313" key="7">
    <source>
        <dbReference type="EMBL" id="MBL0888698.1"/>
    </source>
</evidence>
<comment type="caution">
    <text evidence="7">The sequence shown here is derived from an EMBL/GenBank/DDBJ whole genome shotgun (WGS) entry which is preliminary data.</text>
</comment>
<sequence>MEQFLAVAVAHFLALLIPGVDFFLIARTAMTSGWRNASGACVGIASANGIFIAAAFSGLSLVSDPAILHATQAAGGAFLTYVGIVFLRARPSTELSAEPPAARVTWMRSLGFGLASGLLNPKNALFYVSLAAALTDATPAALTLYGTWMVALVLGWDLFVAVVLGSERALAGLSRVLPWLTRAAGGFLLLFGLGMIVALAARPA</sequence>
<evidence type="ECO:0000313" key="8">
    <source>
        <dbReference type="Proteomes" id="UP000675409"/>
    </source>
</evidence>
<keyword evidence="8" id="KW-1185">Reference proteome</keyword>
<evidence type="ECO:0000256" key="2">
    <source>
        <dbReference type="ARBA" id="ARBA00022475"/>
    </source>
</evidence>
<evidence type="ECO:0000256" key="3">
    <source>
        <dbReference type="ARBA" id="ARBA00022692"/>
    </source>
</evidence>
<evidence type="ECO:0000256" key="5">
    <source>
        <dbReference type="ARBA" id="ARBA00023136"/>
    </source>
</evidence>
<accession>A0ABS1LRB3</accession>
<dbReference type="PANTHER" id="PTHR30086:SF17">
    <property type="entry name" value="LYSE FAMILY TRANSLOCATOR"/>
    <property type="match status" value="1"/>
</dbReference>
<dbReference type="Proteomes" id="UP000675409">
    <property type="component" value="Unassembled WGS sequence"/>
</dbReference>
<keyword evidence="3 6" id="KW-0812">Transmembrane</keyword>
<feature type="transmembrane region" description="Helical" evidence="6">
    <location>
        <begin position="37"/>
        <end position="61"/>
    </location>
</feature>
<feature type="transmembrane region" description="Helical" evidence="6">
    <location>
        <begin position="176"/>
        <end position="201"/>
    </location>
</feature>
<dbReference type="EMBL" id="JABBYC010000073">
    <property type="protein sequence ID" value="MBL0888698.1"/>
    <property type="molecule type" value="Genomic_DNA"/>
</dbReference>
<evidence type="ECO:0000256" key="1">
    <source>
        <dbReference type="ARBA" id="ARBA00004651"/>
    </source>
</evidence>
<keyword evidence="2" id="KW-1003">Cell membrane</keyword>
<dbReference type="Pfam" id="PF01810">
    <property type="entry name" value="LysE"/>
    <property type="match status" value="1"/>
</dbReference>
<evidence type="ECO:0000256" key="6">
    <source>
        <dbReference type="SAM" id="Phobius"/>
    </source>
</evidence>
<feature type="transmembrane region" description="Helical" evidence="6">
    <location>
        <begin position="67"/>
        <end position="89"/>
    </location>
</feature>
<dbReference type="PANTHER" id="PTHR30086">
    <property type="entry name" value="ARGININE EXPORTER PROTEIN ARGO"/>
    <property type="match status" value="1"/>
</dbReference>
<dbReference type="InterPro" id="IPR001123">
    <property type="entry name" value="LeuE-type"/>
</dbReference>
<reference evidence="7 8" key="1">
    <citation type="journal article" date="2021" name="Arch. Microbiol.">
        <title>Myceligenerans indicum sp. nov., an actinobacterium isolated from mangrove sediment of Sundarbans, India.</title>
        <authorList>
            <person name="Asha K."/>
            <person name="Bhadury P."/>
        </authorList>
    </citation>
    <scope>NUCLEOTIDE SEQUENCE [LARGE SCALE GENOMIC DNA]</scope>
    <source>
        <strain evidence="7 8">I2</strain>
    </source>
</reference>
<feature type="transmembrane region" description="Helical" evidence="6">
    <location>
        <begin position="145"/>
        <end position="164"/>
    </location>
</feature>
<keyword evidence="4 6" id="KW-1133">Transmembrane helix</keyword>
<proteinExistence type="predicted"/>
<gene>
    <name evidence="7" type="ORF">HGK34_20870</name>
</gene>
<dbReference type="RefSeq" id="WP_201851093.1">
    <property type="nucleotide sequence ID" value="NZ_JABBYC010000073.1"/>
</dbReference>
<evidence type="ECO:0000256" key="4">
    <source>
        <dbReference type="ARBA" id="ARBA00022989"/>
    </source>
</evidence>
<feature type="transmembrane region" description="Helical" evidence="6">
    <location>
        <begin position="110"/>
        <end position="133"/>
    </location>
</feature>
<comment type="subcellular location">
    <subcellularLocation>
        <location evidence="1">Cell membrane</location>
        <topology evidence="1">Multi-pass membrane protein</topology>
    </subcellularLocation>
</comment>
<feature type="transmembrane region" description="Helical" evidence="6">
    <location>
        <begin position="6"/>
        <end position="25"/>
    </location>
</feature>